<comment type="caution">
    <text evidence="1">The sequence shown here is derived from an EMBL/GenBank/DDBJ whole genome shotgun (WGS) entry which is preliminary data.</text>
</comment>
<dbReference type="EMBL" id="BARW01042436">
    <property type="protein sequence ID" value="GAJ22311.1"/>
    <property type="molecule type" value="Genomic_DNA"/>
</dbReference>
<proteinExistence type="predicted"/>
<organism evidence="1">
    <name type="scientific">marine sediment metagenome</name>
    <dbReference type="NCBI Taxonomy" id="412755"/>
    <lineage>
        <taxon>unclassified sequences</taxon>
        <taxon>metagenomes</taxon>
        <taxon>ecological metagenomes</taxon>
    </lineage>
</organism>
<protein>
    <submittedName>
        <fullName evidence="1">Uncharacterized protein</fullName>
    </submittedName>
</protein>
<accession>X1VVU6</accession>
<name>X1VVU6_9ZZZZ</name>
<feature type="non-terminal residue" evidence="1">
    <location>
        <position position="1"/>
    </location>
</feature>
<gene>
    <name evidence="1" type="ORF">S12H4_62888</name>
</gene>
<sequence>IPLRNPDLDYLSESDIECLDQIISVYGKVPNWLRARDAHDDAWQESWHKRGRKRSVKMPIESIV</sequence>
<dbReference type="AlphaFoldDB" id="X1VVU6"/>
<evidence type="ECO:0000313" key="1">
    <source>
        <dbReference type="EMBL" id="GAJ22311.1"/>
    </source>
</evidence>
<feature type="non-terminal residue" evidence="1">
    <location>
        <position position="64"/>
    </location>
</feature>
<reference evidence="1" key="1">
    <citation type="journal article" date="2014" name="Front. Microbiol.">
        <title>High frequency of phylogenetically diverse reductive dehalogenase-homologous genes in deep subseafloor sedimentary metagenomes.</title>
        <authorList>
            <person name="Kawai M."/>
            <person name="Futagami T."/>
            <person name="Toyoda A."/>
            <person name="Takaki Y."/>
            <person name="Nishi S."/>
            <person name="Hori S."/>
            <person name="Arai W."/>
            <person name="Tsubouchi T."/>
            <person name="Morono Y."/>
            <person name="Uchiyama I."/>
            <person name="Ito T."/>
            <person name="Fujiyama A."/>
            <person name="Inagaki F."/>
            <person name="Takami H."/>
        </authorList>
    </citation>
    <scope>NUCLEOTIDE SEQUENCE</scope>
    <source>
        <strain evidence="1">Expedition CK06-06</strain>
    </source>
</reference>